<gene>
    <name evidence="7" type="ORF">H9Q08_05575</name>
</gene>
<dbReference type="Pfam" id="PF02518">
    <property type="entry name" value="HATPase_c"/>
    <property type="match status" value="1"/>
</dbReference>
<comment type="caution">
    <text evidence="7">The sequence shown here is derived from an EMBL/GenBank/DDBJ whole genome shotgun (WGS) entry which is preliminary data.</text>
</comment>
<dbReference type="Proteomes" id="UP001430374">
    <property type="component" value="Unassembled WGS sequence"/>
</dbReference>
<dbReference type="PANTHER" id="PTHR24421:SF10">
    <property type="entry name" value="NITRATE_NITRITE SENSOR PROTEIN NARQ"/>
    <property type="match status" value="1"/>
</dbReference>
<feature type="domain" description="Histidine kinase/HSP90-like ATPase" evidence="6">
    <location>
        <begin position="3"/>
        <end position="54"/>
    </location>
</feature>
<dbReference type="EC" id="2.7.13.3" evidence="2"/>
<dbReference type="InterPro" id="IPR036890">
    <property type="entry name" value="HATPase_C_sf"/>
</dbReference>
<accession>A0ABS9C3K9</accession>
<evidence type="ECO:0000256" key="3">
    <source>
        <dbReference type="ARBA" id="ARBA00022679"/>
    </source>
</evidence>
<evidence type="ECO:0000259" key="6">
    <source>
        <dbReference type="Pfam" id="PF02518"/>
    </source>
</evidence>
<dbReference type="Gene3D" id="3.30.565.10">
    <property type="entry name" value="Histidine kinase-like ATPase, C-terminal domain"/>
    <property type="match status" value="1"/>
</dbReference>
<sequence>MAAKEIINNAAKHSDAEQVLLEFYVEQDKLCIKIADDGKGINDAEQSKGNGLKNITDRMTYVGAEYSCLTGAFGTSYTLKTKIAKR</sequence>
<evidence type="ECO:0000313" key="8">
    <source>
        <dbReference type="Proteomes" id="UP001430374"/>
    </source>
</evidence>
<evidence type="ECO:0000256" key="1">
    <source>
        <dbReference type="ARBA" id="ARBA00000085"/>
    </source>
</evidence>
<dbReference type="InterPro" id="IPR003594">
    <property type="entry name" value="HATPase_dom"/>
</dbReference>
<evidence type="ECO:0000256" key="4">
    <source>
        <dbReference type="ARBA" id="ARBA00022777"/>
    </source>
</evidence>
<protein>
    <recommendedName>
        <fullName evidence="2">histidine kinase</fullName>
        <ecNumber evidence="2">2.7.13.3</ecNumber>
    </recommendedName>
</protein>
<comment type="catalytic activity">
    <reaction evidence="1">
        <text>ATP + protein L-histidine = ADP + protein N-phospho-L-histidine.</text>
        <dbReference type="EC" id="2.7.13.3"/>
    </reaction>
</comment>
<keyword evidence="3" id="KW-0808">Transferase</keyword>
<keyword evidence="8" id="KW-1185">Reference proteome</keyword>
<evidence type="ECO:0000256" key="5">
    <source>
        <dbReference type="ARBA" id="ARBA00023012"/>
    </source>
</evidence>
<proteinExistence type="predicted"/>
<dbReference type="SUPFAM" id="SSF55874">
    <property type="entry name" value="ATPase domain of HSP90 chaperone/DNA topoisomerase II/histidine kinase"/>
    <property type="match status" value="1"/>
</dbReference>
<evidence type="ECO:0000313" key="7">
    <source>
        <dbReference type="EMBL" id="MCF2218767.1"/>
    </source>
</evidence>
<keyword evidence="4" id="KW-0418">Kinase</keyword>
<organism evidence="7 8">
    <name type="scientific">Chryseobacterium indicum</name>
    <dbReference type="NCBI Taxonomy" id="2766954"/>
    <lineage>
        <taxon>Bacteria</taxon>
        <taxon>Pseudomonadati</taxon>
        <taxon>Bacteroidota</taxon>
        <taxon>Flavobacteriia</taxon>
        <taxon>Flavobacteriales</taxon>
        <taxon>Weeksellaceae</taxon>
        <taxon>Chryseobacterium group</taxon>
        <taxon>Chryseobacterium</taxon>
    </lineage>
</organism>
<dbReference type="EMBL" id="JACSGT010000001">
    <property type="protein sequence ID" value="MCF2218767.1"/>
    <property type="molecule type" value="Genomic_DNA"/>
</dbReference>
<dbReference type="InterPro" id="IPR050482">
    <property type="entry name" value="Sensor_HK_TwoCompSys"/>
</dbReference>
<dbReference type="PANTHER" id="PTHR24421">
    <property type="entry name" value="NITRATE/NITRITE SENSOR PROTEIN NARX-RELATED"/>
    <property type="match status" value="1"/>
</dbReference>
<name>A0ABS9C3K9_9FLAO</name>
<evidence type="ECO:0000256" key="2">
    <source>
        <dbReference type="ARBA" id="ARBA00012438"/>
    </source>
</evidence>
<dbReference type="RefSeq" id="WP_235130474.1">
    <property type="nucleotide sequence ID" value="NZ_JACSGT010000001.1"/>
</dbReference>
<reference evidence="7" key="1">
    <citation type="submission" date="2021-08" db="EMBL/GenBank/DDBJ databases">
        <title>Complete genome sequence of Chryseobacterium sp strain PS-8.</title>
        <authorList>
            <person name="Das S.K."/>
        </authorList>
    </citation>
    <scope>NUCLEOTIDE SEQUENCE</scope>
    <source>
        <strain evidence="7">PS-8</strain>
    </source>
</reference>
<keyword evidence="5" id="KW-0902">Two-component regulatory system</keyword>